<feature type="domain" description="Glucan biosynthesis periplasmic MdoG C-terminal" evidence="7">
    <location>
        <begin position="37"/>
        <end position="506"/>
    </location>
</feature>
<dbReference type="InterPro" id="IPR014718">
    <property type="entry name" value="GH-type_carb-bd"/>
</dbReference>
<dbReference type="InterPro" id="IPR011013">
    <property type="entry name" value="Gal_mutarotase_sf_dom"/>
</dbReference>
<evidence type="ECO:0000259" key="7">
    <source>
        <dbReference type="Pfam" id="PF04349"/>
    </source>
</evidence>
<organism evidence="9">
    <name type="scientific">Gymnodinialimonas phycosphaerae</name>
    <dbReference type="NCBI Taxonomy" id="2841589"/>
    <lineage>
        <taxon>Bacteria</taxon>
        <taxon>Pseudomonadati</taxon>
        <taxon>Pseudomonadota</taxon>
        <taxon>Alphaproteobacteria</taxon>
        <taxon>Rhodobacterales</taxon>
        <taxon>Paracoccaceae</taxon>
        <taxon>Gymnodinialimonas</taxon>
    </lineage>
</organism>
<comment type="subcellular location">
    <subcellularLocation>
        <location evidence="1">Periplasm</location>
    </subcellularLocation>
</comment>
<evidence type="ECO:0000256" key="6">
    <source>
        <dbReference type="SAM" id="SignalP"/>
    </source>
</evidence>
<dbReference type="Gene3D" id="2.60.40.10">
    <property type="entry name" value="Immunoglobulins"/>
    <property type="match status" value="1"/>
</dbReference>
<dbReference type="GO" id="GO:0051274">
    <property type="term" value="P:beta-glucan biosynthetic process"/>
    <property type="evidence" value="ECO:0007669"/>
    <property type="project" value="TreeGrafter"/>
</dbReference>
<dbReference type="AlphaFoldDB" id="A0A975TZ81"/>
<evidence type="ECO:0000313" key="10">
    <source>
        <dbReference type="Proteomes" id="UP000693972"/>
    </source>
</evidence>
<dbReference type="EMBL" id="JAIMBW010000001">
    <property type="protein sequence ID" value="MBY4892992.1"/>
    <property type="molecule type" value="Genomic_DNA"/>
</dbReference>
<gene>
    <name evidence="8" type="ORF">KUL25_09470</name>
    <name evidence="9" type="ORF">KUL25_09475</name>
</gene>
<keyword evidence="4 6" id="KW-0732">Signal</keyword>
<evidence type="ECO:0000256" key="4">
    <source>
        <dbReference type="ARBA" id="ARBA00022729"/>
    </source>
</evidence>
<dbReference type="GO" id="GO:0030288">
    <property type="term" value="C:outer membrane-bounded periplasmic space"/>
    <property type="evidence" value="ECO:0007669"/>
    <property type="project" value="TreeGrafter"/>
</dbReference>
<dbReference type="PANTHER" id="PTHR30504">
    <property type="entry name" value="GLUCANS BIOSYNTHESIS PROTEIN"/>
    <property type="match status" value="1"/>
</dbReference>
<sequence>MIGPNISRRSSLALLAAAMASPALGLPMFREGSAHPFDRAWLEAEALRLSQAPHMPLPQVPEGWRNLSYDEYRMMWFNPQRGLWTDEDRPFKVDFFHPGLYFPRPVEVNVVEGGIAQTLAFDMSLFDMTDQFPDLPVDETMGYSGLRLRAALERADIFTEFAVFQGASYFRAIGTGMNYGLSARGLAINTAGPEGEEFPEFTRFWLEAPQPGDATQVLHALLDGESCTGAYTFYIDPGEATRMSVQVTLYPRVDLPHVGIAPLTSMFLFDQTNRAGHDDFRPAVHDSDGLMIHNGAGELLFRSLKNPAQLEVSSFVDDSPQGFGLMQRARDLADFEDFEAHYEDRPSLWITPGESWGEGSVQLVEIPSELEIYDNIVAYWRPRAGLEAGGEYRFTYDMEWSAEPPRPRNVAPVLNTAIGGNWDRSRTLVSVDFADHPALSGNPDSYTRIVRAHRGEVTDGVLERNPRTGGLRLTFALEPGDVPSMELRAQLLAGDEPVTEVWLYRWSA</sequence>
<dbReference type="GO" id="GO:0003824">
    <property type="term" value="F:catalytic activity"/>
    <property type="evidence" value="ECO:0007669"/>
    <property type="project" value="InterPro"/>
</dbReference>
<feature type="signal peptide" evidence="6">
    <location>
        <begin position="1"/>
        <end position="25"/>
    </location>
</feature>
<dbReference type="Pfam" id="PF04349">
    <property type="entry name" value="MdoG"/>
    <property type="match status" value="1"/>
</dbReference>
<evidence type="ECO:0000313" key="9">
    <source>
        <dbReference type="EMBL" id="QXL89996.1"/>
    </source>
</evidence>
<proteinExistence type="inferred from homology"/>
<dbReference type="EMBL" id="CP078073">
    <property type="protein sequence ID" value="QXL89996.1"/>
    <property type="molecule type" value="Genomic_DNA"/>
</dbReference>
<dbReference type="PANTHER" id="PTHR30504:SF2">
    <property type="entry name" value="GLUCANS BIOSYNTHESIS PROTEIN G"/>
    <property type="match status" value="1"/>
</dbReference>
<dbReference type="SUPFAM" id="SSF74650">
    <property type="entry name" value="Galactose mutarotase-like"/>
    <property type="match status" value="1"/>
</dbReference>
<protein>
    <submittedName>
        <fullName evidence="9">Glucan biosynthesis protein G</fullName>
    </submittedName>
</protein>
<dbReference type="InterPro" id="IPR013783">
    <property type="entry name" value="Ig-like_fold"/>
</dbReference>
<evidence type="ECO:0000256" key="1">
    <source>
        <dbReference type="ARBA" id="ARBA00004418"/>
    </source>
</evidence>
<evidence type="ECO:0000256" key="2">
    <source>
        <dbReference type="ARBA" id="ARBA00005001"/>
    </source>
</evidence>
<dbReference type="InterPro" id="IPR014438">
    <property type="entry name" value="Glucan_biosyn_MdoG/MdoD"/>
</dbReference>
<reference evidence="9 10" key="1">
    <citation type="submission" date="2021-07" db="EMBL/GenBank/DDBJ databases">
        <title>Karlodiniumbacter phycospheric gen. nov., sp. nov., a phycosphere bacterium isolated from karlodinium veneficum.</title>
        <authorList>
            <person name="Peng Y."/>
            <person name="Jiang L."/>
            <person name="Lee J."/>
        </authorList>
    </citation>
    <scope>NUCLEOTIDE SEQUENCE</scope>
    <source>
        <strain evidence="9 10">N5</strain>
    </source>
</reference>
<feature type="chain" id="PRO_5037308901" evidence="6">
    <location>
        <begin position="26"/>
        <end position="508"/>
    </location>
</feature>
<dbReference type="InterPro" id="IPR014756">
    <property type="entry name" value="Ig_E-set"/>
</dbReference>
<dbReference type="RefSeq" id="WP_427854482.1">
    <property type="nucleotide sequence ID" value="NZ_JAIMBW010000001.1"/>
</dbReference>
<dbReference type="Gene3D" id="2.70.98.10">
    <property type="match status" value="1"/>
</dbReference>
<dbReference type="InterPro" id="IPR007444">
    <property type="entry name" value="Glucan_biosyn_MdoG_C"/>
</dbReference>
<dbReference type="GO" id="GO:0030246">
    <property type="term" value="F:carbohydrate binding"/>
    <property type="evidence" value="ECO:0007669"/>
    <property type="project" value="InterPro"/>
</dbReference>
<dbReference type="Proteomes" id="UP000693972">
    <property type="component" value="Unassembled WGS sequence"/>
</dbReference>
<keyword evidence="10" id="KW-1185">Reference proteome</keyword>
<evidence type="ECO:0000256" key="3">
    <source>
        <dbReference type="ARBA" id="ARBA00009284"/>
    </source>
</evidence>
<comment type="pathway">
    <text evidence="2">Glycan metabolism; osmoregulated periplasmic glucan (OPG) biosynthesis.</text>
</comment>
<comment type="similarity">
    <text evidence="3">Belongs to the OpgD/OpgG family.</text>
</comment>
<accession>A0A975TZ81</accession>
<dbReference type="FunFam" id="2.70.98.10:FF:000001">
    <property type="entry name" value="Glucans biosynthesis protein G"/>
    <property type="match status" value="1"/>
</dbReference>
<keyword evidence="5" id="KW-0574">Periplasm</keyword>
<evidence type="ECO:0000256" key="5">
    <source>
        <dbReference type="ARBA" id="ARBA00022764"/>
    </source>
</evidence>
<evidence type="ECO:0000313" key="8">
    <source>
        <dbReference type="EMBL" id="MBY4892992.1"/>
    </source>
</evidence>
<name>A0A975TZ81_9RHOB</name>
<dbReference type="PIRSF" id="PIRSF006281">
    <property type="entry name" value="MdoG"/>
    <property type="match status" value="1"/>
</dbReference>
<dbReference type="SUPFAM" id="SSF81296">
    <property type="entry name" value="E set domains"/>
    <property type="match status" value="1"/>
</dbReference>